<dbReference type="PRINTS" id="PR00090">
    <property type="entry name" value="RNGDIOXGNASE"/>
</dbReference>
<dbReference type="EC" id="1.14.13.-" evidence="8"/>
<evidence type="ECO:0000256" key="6">
    <source>
        <dbReference type="ARBA" id="ARBA00023014"/>
    </source>
</evidence>
<protein>
    <submittedName>
        <fullName evidence="8">Aromatic ring-hydroxylating dioxygenase subunit alpha</fullName>
        <ecNumber evidence="8">1.14.13.-</ecNumber>
    </submittedName>
</protein>
<dbReference type="PANTHER" id="PTHR43756:SF5">
    <property type="entry name" value="CHOLINE MONOOXYGENASE, CHLOROPLASTIC"/>
    <property type="match status" value="1"/>
</dbReference>
<evidence type="ECO:0000313" key="9">
    <source>
        <dbReference type="Proteomes" id="UP001347146"/>
    </source>
</evidence>
<evidence type="ECO:0000256" key="1">
    <source>
        <dbReference type="ARBA" id="ARBA00001962"/>
    </source>
</evidence>
<evidence type="ECO:0000256" key="4">
    <source>
        <dbReference type="ARBA" id="ARBA00023002"/>
    </source>
</evidence>
<dbReference type="Gene3D" id="2.102.10.10">
    <property type="entry name" value="Rieske [2Fe-2S] iron-sulphur domain"/>
    <property type="match status" value="1"/>
</dbReference>
<evidence type="ECO:0000256" key="2">
    <source>
        <dbReference type="ARBA" id="ARBA00022714"/>
    </source>
</evidence>
<dbReference type="PANTHER" id="PTHR43756">
    <property type="entry name" value="CHOLINE MONOOXYGENASE, CHLOROPLASTIC"/>
    <property type="match status" value="1"/>
</dbReference>
<comment type="caution">
    <text evidence="8">The sequence shown here is derived from an EMBL/GenBank/DDBJ whole genome shotgun (WGS) entry which is preliminary data.</text>
</comment>
<dbReference type="SUPFAM" id="SSF50022">
    <property type="entry name" value="ISP domain"/>
    <property type="match status" value="1"/>
</dbReference>
<organism evidence="8 9">
    <name type="scientific">Gordonia sesuvii</name>
    <dbReference type="NCBI Taxonomy" id="3116777"/>
    <lineage>
        <taxon>Bacteria</taxon>
        <taxon>Bacillati</taxon>
        <taxon>Actinomycetota</taxon>
        <taxon>Actinomycetes</taxon>
        <taxon>Mycobacteriales</taxon>
        <taxon>Gordoniaceae</taxon>
        <taxon>Gordonia</taxon>
    </lineage>
</organism>
<feature type="domain" description="Rieske" evidence="7">
    <location>
        <begin position="62"/>
        <end position="174"/>
    </location>
</feature>
<evidence type="ECO:0000313" key="8">
    <source>
        <dbReference type="EMBL" id="MEE3851299.1"/>
    </source>
</evidence>
<keyword evidence="4 8" id="KW-0560">Oxidoreductase</keyword>
<dbReference type="Gene3D" id="3.90.380.10">
    <property type="entry name" value="Naphthalene 1,2-dioxygenase Alpha Subunit, Chain A, domain 1"/>
    <property type="match status" value="2"/>
</dbReference>
<evidence type="ECO:0000256" key="3">
    <source>
        <dbReference type="ARBA" id="ARBA00022723"/>
    </source>
</evidence>
<keyword evidence="3" id="KW-0479">Metal-binding</keyword>
<dbReference type="CDD" id="cd00680">
    <property type="entry name" value="RHO_alpha_C"/>
    <property type="match status" value="1"/>
</dbReference>
<keyword evidence="6" id="KW-0411">Iron-sulfur</keyword>
<dbReference type="Pfam" id="PF00848">
    <property type="entry name" value="Ring_hydroxyl_A"/>
    <property type="match status" value="1"/>
</dbReference>
<dbReference type="Pfam" id="PF00355">
    <property type="entry name" value="Rieske"/>
    <property type="match status" value="1"/>
</dbReference>
<comment type="cofactor">
    <cofactor evidence="1">
        <name>Fe cation</name>
        <dbReference type="ChEBI" id="CHEBI:24875"/>
    </cofactor>
</comment>
<gene>
    <name evidence="8" type="ORF">VZC37_13220</name>
</gene>
<proteinExistence type="predicted"/>
<dbReference type="PROSITE" id="PS51296">
    <property type="entry name" value="RIESKE"/>
    <property type="match status" value="1"/>
</dbReference>
<evidence type="ECO:0000259" key="7">
    <source>
        <dbReference type="PROSITE" id="PS51296"/>
    </source>
</evidence>
<dbReference type="InterPro" id="IPR015879">
    <property type="entry name" value="Ring_hydroxy_dOase_asu_C_dom"/>
</dbReference>
<keyword evidence="8" id="KW-0223">Dioxygenase</keyword>
<dbReference type="EMBL" id="JAZDUF010000003">
    <property type="protein sequence ID" value="MEE3851299.1"/>
    <property type="molecule type" value="Genomic_DNA"/>
</dbReference>
<keyword evidence="2" id="KW-0001">2Fe-2S</keyword>
<dbReference type="Proteomes" id="UP001347146">
    <property type="component" value="Unassembled WGS sequence"/>
</dbReference>
<dbReference type="InterPro" id="IPR001663">
    <property type="entry name" value="Rng_hydr_dOase-A"/>
</dbReference>
<dbReference type="SUPFAM" id="SSF55961">
    <property type="entry name" value="Bet v1-like"/>
    <property type="match status" value="1"/>
</dbReference>
<keyword evidence="5" id="KW-0408">Iron</keyword>
<evidence type="ECO:0000256" key="5">
    <source>
        <dbReference type="ARBA" id="ARBA00023004"/>
    </source>
</evidence>
<dbReference type="GO" id="GO:0051213">
    <property type="term" value="F:dioxygenase activity"/>
    <property type="evidence" value="ECO:0007669"/>
    <property type="project" value="UniProtKB-KW"/>
</dbReference>
<reference evidence="8 9" key="1">
    <citation type="submission" date="2024-01" db="EMBL/GenBank/DDBJ databases">
        <title>Draft genome sequence of Gordonia sp. LSe1-13.</title>
        <authorList>
            <person name="Suphannarot A."/>
            <person name="Mingma R."/>
        </authorList>
    </citation>
    <scope>NUCLEOTIDE SEQUENCE [LARGE SCALE GENOMIC DNA]</scope>
    <source>
        <strain evidence="8 9">LSe1-13</strain>
    </source>
</reference>
<name>A0ABU7MDX0_9ACTN</name>
<dbReference type="InterPro" id="IPR036922">
    <property type="entry name" value="Rieske_2Fe-2S_sf"/>
</dbReference>
<sequence>MTISDAAPLAQVPDSHVNDAGNRIIDGPLQTDSSQRAIIPARAYVGQAEFDLEQERIFSSGWVWAGYAHWVEEAGQVHPVTVGGKPLLIVRGSDEEIRVFHNSCRHRGMVMLEEPAKVRRRIQCAYHCWSYNLDGSLHATPYFKRERSRGLPDAADDLGLLSVTSHVWAGMVFVNLATDLDDAAAAADFEQMLAPIISRWDHVDFTRIQLADEREFDIGVNWKLVVENFLDFYHLPFIHPQVGPVSASLDVDDVWLADHIVGGTYPRGAAGKAAKTEESLPFLGDVPADRTESQDIFCVFPNALLFLEADWFQVIGYDAVAPDRTVEHMAIFVDETATAEKYSPARKSLTDILFEVNEQDMPILHRLQKGRRSPGSDRTNLVTHWDQITAAFQQLVARKVGY</sequence>
<dbReference type="CDD" id="cd03469">
    <property type="entry name" value="Rieske_RO_Alpha_N"/>
    <property type="match status" value="1"/>
</dbReference>
<dbReference type="InterPro" id="IPR017941">
    <property type="entry name" value="Rieske_2Fe-2S"/>
</dbReference>
<dbReference type="RefSeq" id="WP_330433011.1">
    <property type="nucleotide sequence ID" value="NZ_JAZDUF010000003.1"/>
</dbReference>
<accession>A0ABU7MDX0</accession>
<keyword evidence="9" id="KW-1185">Reference proteome</keyword>